<feature type="compositionally biased region" description="Polar residues" evidence="1">
    <location>
        <begin position="250"/>
        <end position="270"/>
    </location>
</feature>
<sequence length="572" mass="67594">MRNQKQMESKVQYQLRDKSGKFVILFEHCTGCRDHYYQKHPDMDDDYIKQFINDFKEMLEITAENDLIRREIEEENKYLKDMKSDETRPSNMPEIKLHKYEYKILRNMQLPREFYQYDKVEVPHKKIPKKVSTMLFDKRNGEFAYFPRPNSLEVYFNNQIVFSRLESLSLPDPDILAKKIVEITNELSEKPQQASFKLQSPEKILHRRAHSQAKSNANLPNVKYPSSEIGYAPTDQQRFKSFQSIIKANKVDSPSSPDIQSLKTAQQNPFSPKKHPGGVIGSYFSYQQSNFKINSNGGQSPLEFYGLPQMKQMVFRKSLERFNHAVNHENDTKFKKLITHRREYNKYISMMASKKVSQERSKQQKEGQFDEIIKQKVRDFQISKSRLDTNQSGVMETESKSPPPSKRALSLRKKRQNSILSNYLMRQKEEKQQEEQSFLSMRNTFSGEFNTHDKSAKSPNNKQQVKIDRAYQLQVNIGKVCYKKINLVNTLAQTRIFRFQSSHPKELEILDDEKRQCVIELQPGEQYKPLIRFNKQDMEGRKQFVIFVFAHGERYQNILLNVEFKEISEFQL</sequence>
<accession>A0A8J8NH77</accession>
<proteinExistence type="predicted"/>
<evidence type="ECO:0000256" key="1">
    <source>
        <dbReference type="SAM" id="MobiDB-lite"/>
    </source>
</evidence>
<comment type="caution">
    <text evidence="3">The sequence shown here is derived from an EMBL/GenBank/DDBJ whole genome shotgun (WGS) entry which is preliminary data.</text>
</comment>
<dbReference type="AlphaFoldDB" id="A0A8J8NH77"/>
<evidence type="ECO:0000313" key="4">
    <source>
        <dbReference type="Proteomes" id="UP000785679"/>
    </source>
</evidence>
<dbReference type="EMBL" id="RRYP01016731">
    <property type="protein sequence ID" value="TNV74664.1"/>
    <property type="molecule type" value="Genomic_DNA"/>
</dbReference>
<gene>
    <name evidence="3" type="ORF">FGO68_gene1394</name>
</gene>
<feature type="region of interest" description="Disordered" evidence="1">
    <location>
        <begin position="384"/>
        <end position="413"/>
    </location>
</feature>
<evidence type="ECO:0000259" key="2">
    <source>
        <dbReference type="Pfam" id="PF26187"/>
    </source>
</evidence>
<reference evidence="3" key="1">
    <citation type="submission" date="2019-06" db="EMBL/GenBank/DDBJ databases">
        <authorList>
            <person name="Zheng W."/>
        </authorList>
    </citation>
    <scope>NUCLEOTIDE SEQUENCE</scope>
    <source>
        <strain evidence="3">QDHG01</strain>
    </source>
</reference>
<keyword evidence="4" id="KW-1185">Reference proteome</keyword>
<organism evidence="3 4">
    <name type="scientific">Halteria grandinella</name>
    <dbReference type="NCBI Taxonomy" id="5974"/>
    <lineage>
        <taxon>Eukaryota</taxon>
        <taxon>Sar</taxon>
        <taxon>Alveolata</taxon>
        <taxon>Ciliophora</taxon>
        <taxon>Intramacronucleata</taxon>
        <taxon>Spirotrichea</taxon>
        <taxon>Stichotrichia</taxon>
        <taxon>Sporadotrichida</taxon>
        <taxon>Halteriidae</taxon>
        <taxon>Halteria</taxon>
    </lineage>
</organism>
<dbReference type="InterPro" id="IPR058685">
    <property type="entry name" value="Ig_NPHP4_4th"/>
</dbReference>
<protein>
    <recommendedName>
        <fullName evidence="2">NPHP4 Ig-like domain-containing protein</fullName>
    </recommendedName>
</protein>
<evidence type="ECO:0000313" key="3">
    <source>
        <dbReference type="EMBL" id="TNV74664.1"/>
    </source>
</evidence>
<name>A0A8J8NH77_HALGN</name>
<dbReference type="OrthoDB" id="5962009at2759"/>
<feature type="region of interest" description="Disordered" evidence="1">
    <location>
        <begin position="250"/>
        <end position="273"/>
    </location>
</feature>
<feature type="domain" description="NPHP4 Ig-like" evidence="2">
    <location>
        <begin position="470"/>
        <end position="554"/>
    </location>
</feature>
<dbReference type="Proteomes" id="UP000785679">
    <property type="component" value="Unassembled WGS sequence"/>
</dbReference>
<dbReference type="Pfam" id="PF26187">
    <property type="entry name" value="Ig_NPHP4_4th"/>
    <property type="match status" value="1"/>
</dbReference>